<dbReference type="GO" id="GO:0015276">
    <property type="term" value="F:ligand-gated monoatomic ion channel activity"/>
    <property type="evidence" value="ECO:0007669"/>
    <property type="project" value="InterPro"/>
</dbReference>
<reference evidence="8 9" key="1">
    <citation type="submission" date="2019-03" db="EMBL/GenBank/DDBJ databases">
        <title>Three New Species of Nocardioides, Nocardioides euryhalodurans sp. nov., Nocardioides seonyuensis sp. nov. and Nocardioides eburneoflavus sp. nov. Iolated from Soil.</title>
        <authorList>
            <person name="Roh S.G."/>
            <person name="Lee C."/>
            <person name="Kim M.-K."/>
            <person name="Kim S.B."/>
        </authorList>
    </citation>
    <scope>NUCLEOTIDE SEQUENCE [LARGE SCALE GENOMIC DNA]</scope>
    <source>
        <strain evidence="8 9">MMS17-SY207-3</strain>
    </source>
</reference>
<proteinExistence type="inferred from homology"/>
<dbReference type="SMART" id="SM00079">
    <property type="entry name" value="PBPe"/>
    <property type="match status" value="1"/>
</dbReference>
<feature type="signal peptide" evidence="5">
    <location>
        <begin position="1"/>
        <end position="25"/>
    </location>
</feature>
<dbReference type="PANTHER" id="PTHR35936">
    <property type="entry name" value="MEMBRANE-BOUND LYTIC MUREIN TRANSGLYCOSYLASE F"/>
    <property type="match status" value="1"/>
</dbReference>
<organism evidence="8 9">
    <name type="scientific">Nocardioides seonyuensis</name>
    <dbReference type="NCBI Taxonomy" id="2518371"/>
    <lineage>
        <taxon>Bacteria</taxon>
        <taxon>Bacillati</taxon>
        <taxon>Actinomycetota</taxon>
        <taxon>Actinomycetes</taxon>
        <taxon>Propionibacteriales</taxon>
        <taxon>Nocardioidaceae</taxon>
        <taxon>Nocardioides</taxon>
    </lineage>
</organism>
<comment type="subcellular location">
    <subcellularLocation>
        <location evidence="1">Cell envelope</location>
    </subcellularLocation>
</comment>
<name>A0A4P7ICW0_9ACTN</name>
<evidence type="ECO:0000313" key="8">
    <source>
        <dbReference type="EMBL" id="QBX54383.1"/>
    </source>
</evidence>
<evidence type="ECO:0000259" key="7">
    <source>
        <dbReference type="SMART" id="SM00079"/>
    </source>
</evidence>
<feature type="domain" description="Solute-binding protein family 3/N-terminal" evidence="6">
    <location>
        <begin position="42"/>
        <end position="263"/>
    </location>
</feature>
<keyword evidence="3 5" id="KW-0732">Signal</keyword>
<dbReference type="RefSeq" id="WP_135266356.1">
    <property type="nucleotide sequence ID" value="NZ_CP038436.1"/>
</dbReference>
<evidence type="ECO:0000313" key="9">
    <source>
        <dbReference type="Proteomes" id="UP000294853"/>
    </source>
</evidence>
<dbReference type="Proteomes" id="UP000294853">
    <property type="component" value="Chromosome"/>
</dbReference>
<dbReference type="Pfam" id="PF00497">
    <property type="entry name" value="SBP_bac_3"/>
    <property type="match status" value="1"/>
</dbReference>
<keyword evidence="9" id="KW-1185">Reference proteome</keyword>
<dbReference type="AlphaFoldDB" id="A0A4P7ICW0"/>
<protein>
    <submittedName>
        <fullName evidence="8">Basic amino acid ABC transporter substrate-binding protein</fullName>
    </submittedName>
</protein>
<accession>A0A4P7ICW0</accession>
<evidence type="ECO:0000256" key="1">
    <source>
        <dbReference type="ARBA" id="ARBA00004196"/>
    </source>
</evidence>
<dbReference type="EMBL" id="CP038436">
    <property type="protein sequence ID" value="QBX54383.1"/>
    <property type="molecule type" value="Genomic_DNA"/>
</dbReference>
<evidence type="ECO:0000259" key="6">
    <source>
        <dbReference type="SMART" id="SM00062"/>
    </source>
</evidence>
<evidence type="ECO:0000256" key="5">
    <source>
        <dbReference type="SAM" id="SignalP"/>
    </source>
</evidence>
<evidence type="ECO:0000256" key="2">
    <source>
        <dbReference type="ARBA" id="ARBA00010333"/>
    </source>
</evidence>
<dbReference type="GO" id="GO:0016020">
    <property type="term" value="C:membrane"/>
    <property type="evidence" value="ECO:0007669"/>
    <property type="project" value="InterPro"/>
</dbReference>
<evidence type="ECO:0000256" key="4">
    <source>
        <dbReference type="RuleBase" id="RU003744"/>
    </source>
</evidence>
<feature type="domain" description="Ionotropic glutamate receptor C-terminal" evidence="7">
    <location>
        <begin position="42"/>
        <end position="262"/>
    </location>
</feature>
<dbReference type="PROSITE" id="PS51257">
    <property type="entry name" value="PROKAR_LIPOPROTEIN"/>
    <property type="match status" value="1"/>
</dbReference>
<dbReference type="OrthoDB" id="8454826at2"/>
<sequence length="270" mass="28754">MDTRKLATAFSVAALALTAAGCATDSDKTETESGVEVVTDEKLTVCTHLPYEPFQYEEGGETVGFDVDLMDLVAEDLGLEQTIVNTPFETIETGQAMSTGQCDIAAAGMTITEARDEVIDFSDPYFNATQALLTKKGSGYDSLESLEGKTLGVQIGTTGQQYAEENAPEGVELKVFEDLALLLQAVKNGGVDAGINDNTVLIGYAEENPDTEMTVEFDTGEQYGFGVAQGEGAELLDAVNQALADAIEDGTYEELFTKYFPSLEVPTNLG</sequence>
<dbReference type="InterPro" id="IPR018313">
    <property type="entry name" value="SBP_3_CS"/>
</dbReference>
<dbReference type="SUPFAM" id="SSF53850">
    <property type="entry name" value="Periplasmic binding protein-like II"/>
    <property type="match status" value="1"/>
</dbReference>
<feature type="chain" id="PRO_5020476656" evidence="5">
    <location>
        <begin position="26"/>
        <end position="270"/>
    </location>
</feature>
<comment type="similarity">
    <text evidence="2 4">Belongs to the bacterial solute-binding protein 3 family.</text>
</comment>
<dbReference type="GO" id="GO:0030313">
    <property type="term" value="C:cell envelope"/>
    <property type="evidence" value="ECO:0007669"/>
    <property type="project" value="UniProtKB-SubCell"/>
</dbReference>
<dbReference type="SMART" id="SM00062">
    <property type="entry name" value="PBPb"/>
    <property type="match status" value="1"/>
</dbReference>
<gene>
    <name evidence="8" type="ORF">EXE58_02130</name>
</gene>
<dbReference type="Gene3D" id="3.40.190.10">
    <property type="entry name" value="Periplasmic binding protein-like II"/>
    <property type="match status" value="2"/>
</dbReference>
<evidence type="ECO:0000256" key="3">
    <source>
        <dbReference type="ARBA" id="ARBA00022729"/>
    </source>
</evidence>
<dbReference type="PANTHER" id="PTHR35936:SF17">
    <property type="entry name" value="ARGININE-BINDING EXTRACELLULAR PROTEIN ARTP"/>
    <property type="match status" value="1"/>
</dbReference>
<dbReference type="InterPro" id="IPR001320">
    <property type="entry name" value="Iontro_rcpt_C"/>
</dbReference>
<dbReference type="CDD" id="cd13624">
    <property type="entry name" value="PBP2_Arg_Lys_His"/>
    <property type="match status" value="1"/>
</dbReference>
<dbReference type="KEGG" id="nsn:EXE58_02130"/>
<dbReference type="PROSITE" id="PS01039">
    <property type="entry name" value="SBP_BACTERIAL_3"/>
    <property type="match status" value="1"/>
</dbReference>
<dbReference type="InterPro" id="IPR001638">
    <property type="entry name" value="Solute-binding_3/MltF_N"/>
</dbReference>